<protein>
    <submittedName>
        <fullName evidence="1">Uncharacterized protein</fullName>
    </submittedName>
</protein>
<keyword evidence="2" id="KW-1185">Reference proteome</keyword>
<proteinExistence type="predicted"/>
<evidence type="ECO:0000313" key="1">
    <source>
        <dbReference type="EMBL" id="EGU46906.1"/>
    </source>
</evidence>
<dbReference type="EMBL" id="AFWF01000031">
    <property type="protein sequence ID" value="EGU46906.1"/>
    <property type="molecule type" value="Genomic_DNA"/>
</dbReference>
<reference evidence="1 2" key="1">
    <citation type="journal article" date="2012" name="Int. J. Syst. Evol. Microbiol.">
        <title>Vibrio caribbeanicus sp. nov., isolated from the marine sponge Scleritoderma cyanea.</title>
        <authorList>
            <person name="Hoffmann M."/>
            <person name="Monday S.R."/>
            <person name="Allard M.W."/>
            <person name="Strain E.A."/>
            <person name="Whittaker P."/>
            <person name="Naum M."/>
            <person name="McCarthy P.J."/>
            <person name="Lopez J.V."/>
            <person name="Fischer M."/>
            <person name="Brown E.W."/>
        </authorList>
    </citation>
    <scope>NUCLEOTIDE SEQUENCE [LARGE SCALE GENOMIC DNA]</scope>
    <source>
        <strain evidence="1 2">ATCC 700023</strain>
    </source>
</reference>
<accession>F9RYA0</accession>
<dbReference type="Proteomes" id="UP000004605">
    <property type="component" value="Unassembled WGS sequence"/>
</dbReference>
<dbReference type="AlphaFoldDB" id="F9RYA0"/>
<gene>
    <name evidence="1" type="ORF">VII00023_17594</name>
</gene>
<organism evidence="1 2">
    <name type="scientific">Vibrio ichthyoenteri ATCC 700023</name>
    <dbReference type="NCBI Taxonomy" id="870968"/>
    <lineage>
        <taxon>Bacteria</taxon>
        <taxon>Pseudomonadati</taxon>
        <taxon>Pseudomonadota</taxon>
        <taxon>Gammaproteobacteria</taxon>
        <taxon>Vibrionales</taxon>
        <taxon>Vibrionaceae</taxon>
        <taxon>Vibrio</taxon>
    </lineage>
</organism>
<sequence>MYLASDPYGFLAKGKDTLDNILSVFDSDRAGLVAYTLYQGDETFLRDWVRLMHPEALGPLIGTLLREPEEIYVKLAKGRDIKYLENQVLAMQQIALANILHWLATDPAKVIIHRLVEEAFARTEPDETSEYKEGRLLDFKEVKEKVELFLKKGVSLTADDKLTDDRQRALIKVQRYLDYIVLPLYSNVCAQEDELKMKVANHKRSKMKAWGTY</sequence>
<name>F9RYA0_9VIBR</name>
<comment type="caution">
    <text evidence="1">The sequence shown here is derived from an EMBL/GenBank/DDBJ whole genome shotgun (WGS) entry which is preliminary data.</text>
</comment>
<evidence type="ECO:0000313" key="2">
    <source>
        <dbReference type="Proteomes" id="UP000004605"/>
    </source>
</evidence>